<evidence type="ECO:0000256" key="1">
    <source>
        <dbReference type="ARBA" id="ARBA00010641"/>
    </source>
</evidence>
<evidence type="ECO:0000313" key="8">
    <source>
        <dbReference type="Proteomes" id="UP000837932"/>
    </source>
</evidence>
<accession>A0ABN8F101</accession>
<proteinExistence type="inferred from homology"/>
<dbReference type="Pfam" id="PF08281">
    <property type="entry name" value="Sigma70_r4_2"/>
    <property type="match status" value="1"/>
</dbReference>
<keyword evidence="8" id="KW-1185">Reference proteome</keyword>
<evidence type="ECO:0000313" key="7">
    <source>
        <dbReference type="EMBL" id="CAH0997479.1"/>
    </source>
</evidence>
<gene>
    <name evidence="7" type="ORF">EMA8858_03612</name>
</gene>
<evidence type="ECO:0000256" key="4">
    <source>
        <dbReference type="ARBA" id="ARBA00023163"/>
    </source>
</evidence>
<dbReference type="Gene3D" id="1.10.10.10">
    <property type="entry name" value="Winged helix-like DNA-binding domain superfamily/Winged helix DNA-binding domain"/>
    <property type="match status" value="1"/>
</dbReference>
<evidence type="ECO:0000259" key="6">
    <source>
        <dbReference type="Pfam" id="PF08281"/>
    </source>
</evidence>
<feature type="domain" description="RNA polymerase sigma-70 region 2" evidence="5">
    <location>
        <begin position="22"/>
        <end position="89"/>
    </location>
</feature>
<keyword evidence="2" id="KW-0805">Transcription regulation</keyword>
<evidence type="ECO:0000259" key="5">
    <source>
        <dbReference type="Pfam" id="PF04542"/>
    </source>
</evidence>
<dbReference type="NCBIfam" id="TIGR02937">
    <property type="entry name" value="sigma70-ECF"/>
    <property type="match status" value="1"/>
</dbReference>
<dbReference type="InterPro" id="IPR007627">
    <property type="entry name" value="RNA_pol_sigma70_r2"/>
</dbReference>
<comment type="similarity">
    <text evidence="1">Belongs to the sigma-70 factor family. ECF subfamily.</text>
</comment>
<dbReference type="EMBL" id="CAKLPY010000003">
    <property type="protein sequence ID" value="CAH0997479.1"/>
    <property type="molecule type" value="Genomic_DNA"/>
</dbReference>
<feature type="domain" description="RNA polymerase sigma factor 70 region 4 type 2" evidence="6">
    <location>
        <begin position="115"/>
        <end position="167"/>
    </location>
</feature>
<keyword evidence="4" id="KW-0804">Transcription</keyword>
<dbReference type="InterPro" id="IPR036388">
    <property type="entry name" value="WH-like_DNA-bd_sf"/>
</dbReference>
<protein>
    <recommendedName>
        <fullName evidence="9">Sigma-70 family RNA polymerase sigma factor</fullName>
    </recommendedName>
</protein>
<dbReference type="InterPro" id="IPR013324">
    <property type="entry name" value="RNA_pol_sigma_r3/r4-like"/>
</dbReference>
<dbReference type="InterPro" id="IPR039425">
    <property type="entry name" value="RNA_pol_sigma-70-like"/>
</dbReference>
<evidence type="ECO:0000256" key="3">
    <source>
        <dbReference type="ARBA" id="ARBA00023082"/>
    </source>
</evidence>
<dbReference type="SUPFAM" id="SSF88946">
    <property type="entry name" value="Sigma2 domain of RNA polymerase sigma factors"/>
    <property type="match status" value="1"/>
</dbReference>
<dbReference type="RefSeq" id="WP_374759624.1">
    <property type="nucleotide sequence ID" value="NZ_CAKLPY010000003.1"/>
</dbReference>
<evidence type="ECO:0008006" key="9">
    <source>
        <dbReference type="Google" id="ProtNLM"/>
    </source>
</evidence>
<dbReference type="InterPro" id="IPR013325">
    <property type="entry name" value="RNA_pol_sigma_r2"/>
</dbReference>
<dbReference type="Proteomes" id="UP000837932">
    <property type="component" value="Unassembled WGS sequence"/>
</dbReference>
<comment type="caution">
    <text evidence="7">The sequence shown here is derived from an EMBL/GenBank/DDBJ whole genome shotgun (WGS) entry which is preliminary data.</text>
</comment>
<sequence>MIATATIESLRSKNANAQKKVFEYYGSFLYRVAYRYVRDRMTAEDLVVDSFLKIFDGAPNFRFESLRSFEAWMKKIVVNEALMLLRKQANFHLMPESEAIEMPVEENILDSISSDEIYKLIAELPDGYRTIFNLFAIEGFSHKEIAEKLNINEGTSKSQLNHARKLLQKKILIRDAVKIVDTQSDTVQIDKSHAGRRIL</sequence>
<dbReference type="CDD" id="cd06171">
    <property type="entry name" value="Sigma70_r4"/>
    <property type="match status" value="1"/>
</dbReference>
<dbReference type="SUPFAM" id="SSF88659">
    <property type="entry name" value="Sigma3 and sigma4 domains of RNA polymerase sigma factors"/>
    <property type="match status" value="1"/>
</dbReference>
<dbReference type="PANTHER" id="PTHR43133">
    <property type="entry name" value="RNA POLYMERASE ECF-TYPE SIGMA FACTO"/>
    <property type="match status" value="1"/>
</dbReference>
<dbReference type="Pfam" id="PF04542">
    <property type="entry name" value="Sigma70_r2"/>
    <property type="match status" value="1"/>
</dbReference>
<keyword evidence="3" id="KW-0731">Sigma factor</keyword>
<dbReference type="InterPro" id="IPR013249">
    <property type="entry name" value="RNA_pol_sigma70_r4_t2"/>
</dbReference>
<organism evidence="7 8">
    <name type="scientific">Emticicia aquatica</name>
    <dbReference type="NCBI Taxonomy" id="1681835"/>
    <lineage>
        <taxon>Bacteria</taxon>
        <taxon>Pseudomonadati</taxon>
        <taxon>Bacteroidota</taxon>
        <taxon>Cytophagia</taxon>
        <taxon>Cytophagales</taxon>
        <taxon>Leadbetterellaceae</taxon>
        <taxon>Emticicia</taxon>
    </lineage>
</organism>
<name>A0ABN8F101_9BACT</name>
<reference evidence="7" key="1">
    <citation type="submission" date="2021-12" db="EMBL/GenBank/DDBJ databases">
        <authorList>
            <person name="Rodrigo-Torres L."/>
            <person name="Arahal R. D."/>
            <person name="Lucena T."/>
        </authorList>
    </citation>
    <scope>NUCLEOTIDE SEQUENCE</scope>
    <source>
        <strain evidence="7">CECT 8858</strain>
    </source>
</reference>
<dbReference type="InterPro" id="IPR014284">
    <property type="entry name" value="RNA_pol_sigma-70_dom"/>
</dbReference>
<evidence type="ECO:0000256" key="2">
    <source>
        <dbReference type="ARBA" id="ARBA00023015"/>
    </source>
</evidence>
<dbReference type="PANTHER" id="PTHR43133:SF46">
    <property type="entry name" value="RNA POLYMERASE SIGMA-70 FACTOR ECF SUBFAMILY"/>
    <property type="match status" value="1"/>
</dbReference>
<dbReference type="Gene3D" id="1.10.1740.10">
    <property type="match status" value="1"/>
</dbReference>